<dbReference type="KEGG" id="nch:A0U93_05150"/>
<evidence type="ECO:0000313" key="1">
    <source>
        <dbReference type="EMBL" id="AQS87426.1"/>
    </source>
</evidence>
<sequence length="322" mass="36324">MMQRNEGALLLAWLTHYAQLFGMDRLTILDNGSTDNLTLYLLRHAANMGATVRTDLNDIADFHGKGFHMATTMQAWDEEEDYDFALPVDCDEFLTMVGDDRISGGRADIMREFVRLMECRTALRIDLSLFNVPEQPGWFAVDPEFHKGFLPAGGVDTVDNGQHNPNSRLASGFTTSRFAYLHWHNRPFEEMRAAARRKLTTSLVDPDDPAAFEHYRRVPNLPGRHLLPILTMDEETYRQRYDLALRLFLPWARHPAGSMAAPRGDEPFCLADGRGVFGWDAANYLAGNADVRAYDIGPLHHFLRYGWAEGRSLGGDGSGEES</sequence>
<dbReference type="AlphaFoldDB" id="A0A1U9KNQ4"/>
<dbReference type="Proteomes" id="UP000188604">
    <property type="component" value="Chromosome"/>
</dbReference>
<keyword evidence="2" id="KW-1185">Reference proteome</keyword>
<gene>
    <name evidence="1" type="ORF">A0U93_05150</name>
</gene>
<protein>
    <recommendedName>
        <fullName evidence="3">Glycosyl transferase family 2</fullName>
    </recommendedName>
</protein>
<accession>A0A1U9KNQ4</accession>
<dbReference type="STRING" id="320497.A0U93_05150"/>
<dbReference type="Pfam" id="PF13704">
    <property type="entry name" value="Glyco_tranf_2_4"/>
    <property type="match status" value="1"/>
</dbReference>
<name>A0A1U9KNQ4_9PROT</name>
<reference evidence="1 2" key="1">
    <citation type="submission" date="2016-03" db="EMBL/GenBank/DDBJ databases">
        <title>Acetic acid bacteria sequencing.</title>
        <authorList>
            <person name="Brandt J."/>
            <person name="Jakob F."/>
            <person name="Vogel R.F."/>
        </authorList>
    </citation>
    <scope>NUCLEOTIDE SEQUENCE [LARGE SCALE GENOMIC DNA]</scope>
    <source>
        <strain evidence="1 2">NBRC 101099</strain>
    </source>
</reference>
<organism evidence="1 2">
    <name type="scientific">Neoasaia chiangmaiensis</name>
    <dbReference type="NCBI Taxonomy" id="320497"/>
    <lineage>
        <taxon>Bacteria</taxon>
        <taxon>Pseudomonadati</taxon>
        <taxon>Pseudomonadota</taxon>
        <taxon>Alphaproteobacteria</taxon>
        <taxon>Acetobacterales</taxon>
        <taxon>Acetobacteraceae</taxon>
        <taxon>Neoasaia</taxon>
    </lineage>
</organism>
<proteinExistence type="predicted"/>
<evidence type="ECO:0008006" key="3">
    <source>
        <dbReference type="Google" id="ProtNLM"/>
    </source>
</evidence>
<evidence type="ECO:0000313" key="2">
    <source>
        <dbReference type="Proteomes" id="UP000188604"/>
    </source>
</evidence>
<dbReference type="EMBL" id="CP014691">
    <property type="protein sequence ID" value="AQS87426.1"/>
    <property type="molecule type" value="Genomic_DNA"/>
</dbReference>